<feature type="transmembrane region" description="Helical" evidence="2">
    <location>
        <begin position="252"/>
        <end position="274"/>
    </location>
</feature>
<evidence type="ECO:0000256" key="2">
    <source>
        <dbReference type="SAM" id="Phobius"/>
    </source>
</evidence>
<feature type="region of interest" description="Disordered" evidence="1">
    <location>
        <begin position="369"/>
        <end position="389"/>
    </location>
</feature>
<keyword evidence="2" id="KW-0812">Transmembrane</keyword>
<dbReference type="OrthoDB" id="2131431at2759"/>
<dbReference type="InParanoid" id="A0A1X2H635"/>
<evidence type="ECO:0000256" key="1">
    <source>
        <dbReference type="SAM" id="MobiDB-lite"/>
    </source>
</evidence>
<reference evidence="3 4" key="1">
    <citation type="submission" date="2016-07" db="EMBL/GenBank/DDBJ databases">
        <title>Pervasive Adenine N6-methylation of Active Genes in Fungi.</title>
        <authorList>
            <consortium name="DOE Joint Genome Institute"/>
            <person name="Mondo S.J."/>
            <person name="Dannebaum R.O."/>
            <person name="Kuo R.C."/>
            <person name="Labutti K."/>
            <person name="Haridas S."/>
            <person name="Kuo A."/>
            <person name="Salamov A."/>
            <person name="Ahrendt S.R."/>
            <person name="Lipzen A."/>
            <person name="Sullivan W."/>
            <person name="Andreopoulos W.B."/>
            <person name="Clum A."/>
            <person name="Lindquist E."/>
            <person name="Daum C."/>
            <person name="Ramamoorthy G.K."/>
            <person name="Gryganskyi A."/>
            <person name="Culley D."/>
            <person name="Magnuson J.K."/>
            <person name="James T.Y."/>
            <person name="O'Malley M.A."/>
            <person name="Stajich J.E."/>
            <person name="Spatafora J.W."/>
            <person name="Visel A."/>
            <person name="Grigoriev I.V."/>
        </authorList>
    </citation>
    <scope>NUCLEOTIDE SEQUENCE [LARGE SCALE GENOMIC DNA]</scope>
    <source>
        <strain evidence="3 4">NRRL 2496</strain>
    </source>
</reference>
<gene>
    <name evidence="3" type="ORF">BCR43DRAFT_526977</name>
</gene>
<feature type="transmembrane region" description="Helical" evidence="2">
    <location>
        <begin position="126"/>
        <end position="143"/>
    </location>
</feature>
<evidence type="ECO:0000313" key="4">
    <source>
        <dbReference type="Proteomes" id="UP000242180"/>
    </source>
</evidence>
<evidence type="ECO:0000313" key="3">
    <source>
        <dbReference type="EMBL" id="ORY93420.1"/>
    </source>
</evidence>
<proteinExistence type="predicted"/>
<accession>A0A1X2H635</accession>
<feature type="transmembrane region" description="Helical" evidence="2">
    <location>
        <begin position="198"/>
        <end position="223"/>
    </location>
</feature>
<feature type="transmembrane region" description="Helical" evidence="2">
    <location>
        <begin position="84"/>
        <end position="106"/>
    </location>
</feature>
<keyword evidence="2" id="KW-0472">Membrane</keyword>
<comment type="caution">
    <text evidence="3">The sequence shown here is derived from an EMBL/GenBank/DDBJ whole genome shotgun (WGS) entry which is preliminary data.</text>
</comment>
<feature type="transmembrane region" description="Helical" evidence="2">
    <location>
        <begin position="163"/>
        <end position="186"/>
    </location>
</feature>
<dbReference type="Proteomes" id="UP000242180">
    <property type="component" value="Unassembled WGS sequence"/>
</dbReference>
<sequence length="439" mass="49082">MAKELTQRTFDYHCIGDVCHCDWRVTITNCVESNAMRGVYIANIAISAFVFVIGVSLLVHRIFFKGHRLFDTGSAKGCLRPKPIDCMLLLLMIYNLLRLLTSVILVTDIASDMVSRSFMYEFPWQFGYGAFALYLVGIAQTLADSHKAISSGWLPSPRMVDVIGSTFFLAPFILNNICSLISGAYARTNLYIAEVFVHVLYVLWFIHCASLAAAVLFSGIRLVRILNRHLAKIQSSGPRYASVRTGIFKIRAVMGILAVCLLMFALLLLMYGALRDQIMVNPPGSIFLGVVWNFLGPLTTLCVEIAIIFNPHLNENTNLGLKSSSGGKSTSNEETQSSSFAAAGLETSFTQSMSQHVFEDLKQQQMQYQQVFQKHSSSRHHQHNSNALAPTLNEVVELPSTKLEMSYYNDTKTSSLEHHDHSLMRDDDKSSQIQLVDER</sequence>
<dbReference type="OMA" id="PIDCMLL"/>
<protein>
    <recommendedName>
        <fullName evidence="5">THH1/TOM1/TOM3 domain-containing protein</fullName>
    </recommendedName>
</protein>
<dbReference type="EMBL" id="MCGN01000009">
    <property type="protein sequence ID" value="ORY93420.1"/>
    <property type="molecule type" value="Genomic_DNA"/>
</dbReference>
<feature type="transmembrane region" description="Helical" evidence="2">
    <location>
        <begin position="40"/>
        <end position="63"/>
    </location>
</feature>
<keyword evidence="2" id="KW-1133">Transmembrane helix</keyword>
<organism evidence="3 4">
    <name type="scientific">Syncephalastrum racemosum</name>
    <name type="common">Filamentous fungus</name>
    <dbReference type="NCBI Taxonomy" id="13706"/>
    <lineage>
        <taxon>Eukaryota</taxon>
        <taxon>Fungi</taxon>
        <taxon>Fungi incertae sedis</taxon>
        <taxon>Mucoromycota</taxon>
        <taxon>Mucoromycotina</taxon>
        <taxon>Mucoromycetes</taxon>
        <taxon>Mucorales</taxon>
        <taxon>Syncephalastraceae</taxon>
        <taxon>Syncephalastrum</taxon>
    </lineage>
</organism>
<name>A0A1X2H635_SYNRA</name>
<keyword evidence="4" id="KW-1185">Reference proteome</keyword>
<feature type="transmembrane region" description="Helical" evidence="2">
    <location>
        <begin position="286"/>
        <end position="309"/>
    </location>
</feature>
<feature type="region of interest" description="Disordered" evidence="1">
    <location>
        <begin position="416"/>
        <end position="439"/>
    </location>
</feature>
<dbReference type="AlphaFoldDB" id="A0A1X2H635"/>
<evidence type="ECO:0008006" key="5">
    <source>
        <dbReference type="Google" id="ProtNLM"/>
    </source>
</evidence>